<dbReference type="Gene3D" id="3.30.450.20">
    <property type="entry name" value="PAS domain"/>
    <property type="match status" value="3"/>
</dbReference>
<dbReference type="RefSeq" id="WP_121924339.1">
    <property type="nucleotide sequence ID" value="NZ_CBCSGA010000005.1"/>
</dbReference>
<dbReference type="PROSITE" id="PS50113">
    <property type="entry name" value="PAC"/>
    <property type="match status" value="1"/>
</dbReference>
<dbReference type="InterPro" id="IPR001610">
    <property type="entry name" value="PAC"/>
</dbReference>
<dbReference type="InterPro" id="IPR005467">
    <property type="entry name" value="His_kinase_dom"/>
</dbReference>
<dbReference type="SMART" id="SM00091">
    <property type="entry name" value="PAS"/>
    <property type="match status" value="3"/>
</dbReference>
<dbReference type="InterPro" id="IPR036890">
    <property type="entry name" value="HATPase_C_sf"/>
</dbReference>
<dbReference type="SUPFAM" id="SSF55785">
    <property type="entry name" value="PYP-like sensor domain (PAS domain)"/>
    <property type="match status" value="3"/>
</dbReference>
<dbReference type="InterPro" id="IPR004358">
    <property type="entry name" value="Sig_transdc_His_kin-like_C"/>
</dbReference>
<dbReference type="PRINTS" id="PR00344">
    <property type="entry name" value="BCTRLSENSOR"/>
</dbReference>
<evidence type="ECO:0000256" key="1">
    <source>
        <dbReference type="ARBA" id="ARBA00000085"/>
    </source>
</evidence>
<dbReference type="SMART" id="SM00387">
    <property type="entry name" value="HATPase_c"/>
    <property type="match status" value="1"/>
</dbReference>
<keyword evidence="3" id="KW-0597">Phosphoprotein</keyword>
<feature type="domain" description="PAS" evidence="7">
    <location>
        <begin position="131"/>
        <end position="203"/>
    </location>
</feature>
<proteinExistence type="predicted"/>
<dbReference type="InterPro" id="IPR000014">
    <property type="entry name" value="PAS"/>
</dbReference>
<dbReference type="NCBIfam" id="TIGR00229">
    <property type="entry name" value="sensory_box"/>
    <property type="match status" value="2"/>
</dbReference>
<feature type="domain" description="PAC" evidence="8">
    <location>
        <begin position="325"/>
        <end position="379"/>
    </location>
</feature>
<evidence type="ECO:0000256" key="3">
    <source>
        <dbReference type="ARBA" id="ARBA00022553"/>
    </source>
</evidence>
<dbReference type="PROSITE" id="PS50112">
    <property type="entry name" value="PAS"/>
    <property type="match status" value="2"/>
</dbReference>
<evidence type="ECO:0000256" key="2">
    <source>
        <dbReference type="ARBA" id="ARBA00012438"/>
    </source>
</evidence>
<dbReference type="InterPro" id="IPR035965">
    <property type="entry name" value="PAS-like_dom_sf"/>
</dbReference>
<feature type="domain" description="PAS" evidence="7">
    <location>
        <begin position="253"/>
        <end position="324"/>
    </location>
</feature>
<evidence type="ECO:0000313" key="10">
    <source>
        <dbReference type="Proteomes" id="UP000280368"/>
    </source>
</evidence>
<dbReference type="Gene3D" id="3.30.565.10">
    <property type="entry name" value="Histidine kinase-like ATPase, C-terminal domain"/>
    <property type="match status" value="1"/>
</dbReference>
<dbReference type="Pfam" id="PF13426">
    <property type="entry name" value="PAS_9"/>
    <property type="match status" value="2"/>
</dbReference>
<dbReference type="CDD" id="cd00130">
    <property type="entry name" value="PAS"/>
    <property type="match status" value="2"/>
</dbReference>
<evidence type="ECO:0000259" key="6">
    <source>
        <dbReference type="PROSITE" id="PS50109"/>
    </source>
</evidence>
<dbReference type="PANTHER" id="PTHR43304:SF1">
    <property type="entry name" value="PAC DOMAIN-CONTAINING PROTEIN"/>
    <property type="match status" value="1"/>
</dbReference>
<reference evidence="9 10" key="1">
    <citation type="submission" date="2018-10" db="EMBL/GenBank/DDBJ databases">
        <title>Genomic Encyclopedia of Archaeal and Bacterial Type Strains, Phase II (KMG-II): from individual species to whole genera.</title>
        <authorList>
            <person name="Goeker M."/>
        </authorList>
    </citation>
    <scope>NUCLEOTIDE SEQUENCE [LARGE SCALE GENOMIC DNA]</scope>
    <source>
        <strain evidence="9 10">DSM 19727</strain>
    </source>
</reference>
<dbReference type="EMBL" id="REFH01000007">
    <property type="protein sequence ID" value="RMA78226.1"/>
    <property type="molecule type" value="Genomic_DNA"/>
</dbReference>
<evidence type="ECO:0000256" key="4">
    <source>
        <dbReference type="ARBA" id="ARBA00022679"/>
    </source>
</evidence>
<gene>
    <name evidence="9" type="ORF">BC961_0605</name>
</gene>
<dbReference type="EC" id="2.7.13.3" evidence="2"/>
<dbReference type="Pfam" id="PF02518">
    <property type="entry name" value="HATPase_c"/>
    <property type="match status" value="1"/>
</dbReference>
<protein>
    <recommendedName>
        <fullName evidence="2">histidine kinase</fullName>
        <ecNumber evidence="2">2.7.13.3</ecNumber>
    </recommendedName>
</protein>
<keyword evidence="10" id="KW-1185">Reference proteome</keyword>
<dbReference type="InterPro" id="IPR003594">
    <property type="entry name" value="HATPase_dom"/>
</dbReference>
<comment type="caution">
    <text evidence="9">The sequence shown here is derived from an EMBL/GenBank/DDBJ whole genome shotgun (WGS) entry which is preliminary data.</text>
</comment>
<dbReference type="InterPro" id="IPR013767">
    <property type="entry name" value="PAS_fold"/>
</dbReference>
<dbReference type="InterPro" id="IPR000700">
    <property type="entry name" value="PAS-assoc_C"/>
</dbReference>
<dbReference type="SUPFAM" id="SSF55874">
    <property type="entry name" value="ATPase domain of HSP90 chaperone/DNA topoisomerase II/histidine kinase"/>
    <property type="match status" value="1"/>
</dbReference>
<dbReference type="OrthoDB" id="5522855at2"/>
<comment type="catalytic activity">
    <reaction evidence="1">
        <text>ATP + protein L-histidine = ADP + protein N-phospho-L-histidine.</text>
        <dbReference type="EC" id="2.7.13.3"/>
    </reaction>
</comment>
<keyword evidence="5" id="KW-0418">Kinase</keyword>
<evidence type="ECO:0000256" key="5">
    <source>
        <dbReference type="ARBA" id="ARBA00022777"/>
    </source>
</evidence>
<dbReference type="PANTHER" id="PTHR43304">
    <property type="entry name" value="PHYTOCHROME-LIKE PROTEIN CPH1"/>
    <property type="match status" value="1"/>
</dbReference>
<sequence length="609" mass="69463">MPKKLNRYLNAAQSAKIGIWDLNLKKETAFWDSVTRSILEVDDDFIPLKGSAIDFYQKGKNRDRFVSLLNQAVEEGIPFHGRFQVNTAKNNERHVECICQVIFKKGKPRRLVGTFRDITKKQNLINELELNVEKFSSLFSNANDAIFIVDTSDGLITQYNPRAAELTEFNELELVGSPFSHLLISENKKDSFIFLQDHILHDNHIINEAILNTKSLKSITVEVASGKKFKVRDKNYLVFFIRDISSRKTAATYMNMLSLAVSETNDTITIADPKGKTVWANNAYLELTGFTLEEIVGHTPGFLSKGPETDVETTNLMREAIRNRQIVKVTILNYKKNKQKYWYDLNITPVFNQQNDLIYYIGIGRDVTIRHSKEIELNNLLTVTTDQNKKLFNFAHIISHNIRSHTSNLAMVLEVIEDADTKEEKLSYLPLFKEATEKLSDTIDYLNEIVTIQKSTNLNKTKVNLKDEIRKVKESLALVISENKVTVSDTIPEDLTLFVVPSYLESILVNLFTNAIRYKSPKRPNTLEINCESNGEHTIVNFKDNGLGIDLEKNGHKIFGMYKTFHGNSDARGIGLFITKNQIEGMKGKIEVESKVDVGSTFKLYINEK</sequence>
<dbReference type="InterPro" id="IPR052162">
    <property type="entry name" value="Sensor_kinase/Photoreceptor"/>
</dbReference>
<evidence type="ECO:0000259" key="7">
    <source>
        <dbReference type="PROSITE" id="PS50112"/>
    </source>
</evidence>
<organism evidence="9 10">
    <name type="scientific">Flavobacterium weaverense</name>
    <dbReference type="NCBI Taxonomy" id="271156"/>
    <lineage>
        <taxon>Bacteria</taxon>
        <taxon>Pseudomonadati</taxon>
        <taxon>Bacteroidota</taxon>
        <taxon>Flavobacteriia</taxon>
        <taxon>Flavobacteriales</taxon>
        <taxon>Flavobacteriaceae</taxon>
        <taxon>Flavobacterium</taxon>
    </lineage>
</organism>
<evidence type="ECO:0000259" key="8">
    <source>
        <dbReference type="PROSITE" id="PS50113"/>
    </source>
</evidence>
<dbReference type="GO" id="GO:0004673">
    <property type="term" value="F:protein histidine kinase activity"/>
    <property type="evidence" value="ECO:0007669"/>
    <property type="project" value="UniProtKB-EC"/>
</dbReference>
<accession>A0A3M0A0K3</accession>
<dbReference type="GO" id="GO:0006355">
    <property type="term" value="P:regulation of DNA-templated transcription"/>
    <property type="evidence" value="ECO:0007669"/>
    <property type="project" value="InterPro"/>
</dbReference>
<dbReference type="Pfam" id="PF00989">
    <property type="entry name" value="PAS"/>
    <property type="match status" value="1"/>
</dbReference>
<feature type="domain" description="Histidine kinase" evidence="6">
    <location>
        <begin position="397"/>
        <end position="609"/>
    </location>
</feature>
<dbReference type="SMART" id="SM00086">
    <property type="entry name" value="PAC"/>
    <property type="match status" value="2"/>
</dbReference>
<evidence type="ECO:0000313" key="9">
    <source>
        <dbReference type="EMBL" id="RMA78226.1"/>
    </source>
</evidence>
<name>A0A3M0A0K3_9FLAO</name>
<dbReference type="PROSITE" id="PS50109">
    <property type="entry name" value="HIS_KIN"/>
    <property type="match status" value="1"/>
</dbReference>
<keyword evidence="4" id="KW-0808">Transferase</keyword>
<dbReference type="AlphaFoldDB" id="A0A3M0A0K3"/>
<dbReference type="Proteomes" id="UP000280368">
    <property type="component" value="Unassembled WGS sequence"/>
</dbReference>